<protein>
    <submittedName>
        <fullName evidence="1">Uncharacterized protein</fullName>
    </submittedName>
</protein>
<dbReference type="Proteomes" id="UP001238450">
    <property type="component" value="Unassembled WGS sequence"/>
</dbReference>
<comment type="caution">
    <text evidence="1">The sequence shown here is derived from an EMBL/GenBank/DDBJ whole genome shotgun (WGS) entry which is preliminary data.</text>
</comment>
<dbReference type="EMBL" id="JAUSUV010000003">
    <property type="protein sequence ID" value="MDQ0416729.1"/>
    <property type="molecule type" value="Genomic_DNA"/>
</dbReference>
<dbReference type="RefSeq" id="WP_307251350.1">
    <property type="nucleotide sequence ID" value="NZ_JAUSUV010000003.1"/>
</dbReference>
<gene>
    <name evidence="1" type="ORF">J2Z48_000896</name>
</gene>
<keyword evidence="2" id="KW-1185">Reference proteome</keyword>
<name>A0AAJ1TDY3_9BACL</name>
<evidence type="ECO:0000313" key="1">
    <source>
        <dbReference type="EMBL" id="MDQ0416729.1"/>
    </source>
</evidence>
<evidence type="ECO:0000313" key="2">
    <source>
        <dbReference type="Proteomes" id="UP001238450"/>
    </source>
</evidence>
<sequence length="259" mass="30103">MAVRLSDRLVEFPGHANVCFIHACAIHNWAEILDGQLKRLCSSGLYQKLDAVFVNIVTNQMDTHHIEEKLAWMGIEQYDDTLQFIIKPDMHDFERSTLAWLQQYSTVNPQNVRILYFHVKGLRYFGGPEQPNVADWRNVLETVVIDHHTLCMECLGKADACGLQFCIAMSPHFSGNFWWANSQYIKRLPADVSQAYPPSLYHSSEMWILSSTQVKFCNIYNTGWYIEHYYHPFPNERIPTQFNPSFYDRNGPSIVQVHP</sequence>
<reference evidence="1 2" key="1">
    <citation type="submission" date="2023-07" db="EMBL/GenBank/DDBJ databases">
        <title>Genomic Encyclopedia of Type Strains, Phase IV (KMG-IV): sequencing the most valuable type-strain genomes for metagenomic binning, comparative biology and taxonomic classification.</title>
        <authorList>
            <person name="Goeker M."/>
        </authorList>
    </citation>
    <scope>NUCLEOTIDE SEQUENCE [LARGE SCALE GENOMIC DNA]</scope>
    <source>
        <strain evidence="1 2">DSM 46876</strain>
    </source>
</reference>
<organism evidence="1 2">
    <name type="scientific">Croceifilum oryzae</name>
    <dbReference type="NCBI Taxonomy" id="1553429"/>
    <lineage>
        <taxon>Bacteria</taxon>
        <taxon>Bacillati</taxon>
        <taxon>Bacillota</taxon>
        <taxon>Bacilli</taxon>
        <taxon>Bacillales</taxon>
        <taxon>Thermoactinomycetaceae</taxon>
        <taxon>Croceifilum</taxon>
    </lineage>
</organism>
<dbReference type="AlphaFoldDB" id="A0AAJ1TDY3"/>
<accession>A0AAJ1TDY3</accession>
<proteinExistence type="predicted"/>